<feature type="non-terminal residue" evidence="2">
    <location>
        <position position="65"/>
    </location>
</feature>
<keyword evidence="1" id="KW-0812">Transmembrane</keyword>
<protein>
    <recommendedName>
        <fullName evidence="3">Major facilitator superfamily (MFS) profile domain-containing protein</fullName>
    </recommendedName>
</protein>
<dbReference type="SUPFAM" id="SSF103473">
    <property type="entry name" value="MFS general substrate transporter"/>
    <property type="match status" value="1"/>
</dbReference>
<organism evidence="2">
    <name type="scientific">hydrothermal vent metagenome</name>
    <dbReference type="NCBI Taxonomy" id="652676"/>
    <lineage>
        <taxon>unclassified sequences</taxon>
        <taxon>metagenomes</taxon>
        <taxon>ecological metagenomes</taxon>
    </lineage>
</organism>
<gene>
    <name evidence="2" type="ORF">MNBD_ACTINO01-700</name>
</gene>
<dbReference type="AlphaFoldDB" id="A0A3B0SCF7"/>
<evidence type="ECO:0000313" key="2">
    <source>
        <dbReference type="EMBL" id="VAW00322.1"/>
    </source>
</evidence>
<keyword evidence="1" id="KW-0472">Membrane</keyword>
<keyword evidence="1" id="KW-1133">Transmembrane helix</keyword>
<evidence type="ECO:0008006" key="3">
    <source>
        <dbReference type="Google" id="ProtNLM"/>
    </source>
</evidence>
<reference evidence="2" key="1">
    <citation type="submission" date="2018-06" db="EMBL/GenBank/DDBJ databases">
        <authorList>
            <person name="Zhirakovskaya E."/>
        </authorList>
    </citation>
    <scope>NUCLEOTIDE SEQUENCE</scope>
</reference>
<sequence>MFDRRILFLMSIVGFVAGYAGSQMPHTLPFARASLDLTEGQMSAIFAAVRAASLLGVLFSMKADR</sequence>
<accession>A0A3B0SCF7</accession>
<feature type="transmembrane region" description="Helical" evidence="1">
    <location>
        <begin position="44"/>
        <end position="61"/>
    </location>
</feature>
<evidence type="ECO:0000256" key="1">
    <source>
        <dbReference type="SAM" id="Phobius"/>
    </source>
</evidence>
<proteinExistence type="predicted"/>
<dbReference type="InterPro" id="IPR036259">
    <property type="entry name" value="MFS_trans_sf"/>
</dbReference>
<name>A0A3B0SCF7_9ZZZZ</name>
<dbReference type="EMBL" id="UOEI01000281">
    <property type="protein sequence ID" value="VAW00322.1"/>
    <property type="molecule type" value="Genomic_DNA"/>
</dbReference>